<protein>
    <recommendedName>
        <fullName evidence="8">3-methylmercaptopropionyl-CoA dehydrogenase</fullName>
        <ecNumber evidence="7">1.3.99.41</ecNumber>
    </recommendedName>
</protein>
<comment type="caution">
    <text evidence="14">The sequence shown here is derived from an EMBL/GenBank/DDBJ whole genome shotgun (WGS) entry which is preliminary data.</text>
</comment>
<dbReference type="RefSeq" id="WP_137436742.1">
    <property type="nucleotide sequence ID" value="NZ_SZYH01000001.1"/>
</dbReference>
<evidence type="ECO:0000256" key="5">
    <source>
        <dbReference type="ARBA" id="ARBA00051388"/>
    </source>
</evidence>
<dbReference type="InterPro" id="IPR013786">
    <property type="entry name" value="AcylCoA_DH/ox_N"/>
</dbReference>
<evidence type="ECO:0000256" key="8">
    <source>
        <dbReference type="ARBA" id="ARBA00069043"/>
    </source>
</evidence>
<dbReference type="InterPro" id="IPR006091">
    <property type="entry name" value="Acyl-CoA_Oxase/DH_mid-dom"/>
</dbReference>
<keyword evidence="9" id="KW-0560">Oxidoreductase</keyword>
<dbReference type="InterPro" id="IPR009075">
    <property type="entry name" value="AcylCo_DH/oxidase_C"/>
</dbReference>
<evidence type="ECO:0000259" key="11">
    <source>
        <dbReference type="Pfam" id="PF02770"/>
    </source>
</evidence>
<dbReference type="AlphaFoldDB" id="A0A4V6CVH8"/>
<dbReference type="Pfam" id="PF02771">
    <property type="entry name" value="Acyl-CoA_dh_N"/>
    <property type="match status" value="1"/>
</dbReference>
<keyword evidence="3 9" id="KW-0285">Flavoprotein</keyword>
<dbReference type="PANTHER" id="PTHR42803">
    <property type="entry name" value="ACYL-COA DEHYDROGENASE"/>
    <property type="match status" value="1"/>
</dbReference>
<comment type="cofactor">
    <cofactor evidence="1 9">
        <name>FAD</name>
        <dbReference type="ChEBI" id="CHEBI:57692"/>
    </cofactor>
</comment>
<dbReference type="EC" id="1.3.99.41" evidence="7"/>
<evidence type="ECO:0000256" key="2">
    <source>
        <dbReference type="ARBA" id="ARBA00009347"/>
    </source>
</evidence>
<evidence type="ECO:0000256" key="9">
    <source>
        <dbReference type="RuleBase" id="RU362125"/>
    </source>
</evidence>
<dbReference type="Gene3D" id="1.20.140.10">
    <property type="entry name" value="Butyryl-CoA Dehydrogenase, subunit A, domain 3"/>
    <property type="match status" value="1"/>
</dbReference>
<name>A0A4V6CVH8_9GAMM</name>
<dbReference type="Gene3D" id="1.10.540.10">
    <property type="entry name" value="Acyl-CoA dehydrogenase/oxidase, N-terminal domain"/>
    <property type="match status" value="1"/>
</dbReference>
<sequence length="600" mass="65339">MQQKIINTQDLAFQLFELHEVEKVLGYERYAEHNRETLQAALDLSLKVAAEEFAPHARLVDEEEPRFENGRVEMRPEVKKALDVLRDTGLMAAGQDFERGGMQLPAAVAQMCVGMLKGANVGTQGYAGLTIAAANLIMAQGSEYQQQKYAEPMMAGRFFGTMCLTEPQAGSSLGDLRTRAEPQDDGSYRLFGNKIYISAGDHELSDNIIHMVLARLPGAPAGVKGISLFIVPKILVNEDGSLGERNDVALAGLIHKMGYRGTTSTMLNFGEKDGAVGYLVGEPNNGLAAMFHMMNEARIGVGLGSVMLGYTGYLHALDYARDRKQGRPVGEKDPDTPQVPLIRHADIRRMLLTQKACVEGGLALCLQGAMLVDEKKHGATDEQRKLAAGLLDLLTPVIKSWPSQFCLEANSLAIQVHGGYGYTREYPVEQFYRDNRLNPIHEGTHGIQGIDLLGRKVSMAGGKFYQELMGRIEATIGEALGIERLVPCADHLDRAVKAMAVATDTINAEKANGNVEKALANASLYLEAFGHTAVGWLWLRQAIKAIAGLEGKGAQIAEFYEGKVKCCEYFSRYELPKVVSLAGLLGAVDTTALGMQDSEF</sequence>
<dbReference type="SUPFAM" id="SSF56645">
    <property type="entry name" value="Acyl-CoA dehydrogenase NM domain-like"/>
    <property type="match status" value="1"/>
</dbReference>
<dbReference type="InterPro" id="IPR009100">
    <property type="entry name" value="AcylCoA_DH/oxidase_NM_dom_sf"/>
</dbReference>
<keyword evidence="15" id="KW-1185">Reference proteome</keyword>
<comment type="function">
    <text evidence="6">Involved in the assimilation of dimethylsulphoniopropionate (DMSP), an important compound in the fixation of carbon in marine phytoplankton, by mediating the conversion of 3-(methylthio)propanoyl-CoA (MMPA-CoA) to 3-(methylthio)acryloyl-CoA (MTA-CoA).</text>
</comment>
<dbReference type="FunFam" id="2.40.110.10:FF:000031">
    <property type="entry name" value="Acyl-CoA dehydrogenase, putative"/>
    <property type="match status" value="1"/>
</dbReference>
<dbReference type="PANTHER" id="PTHR42803:SF3">
    <property type="entry name" value="ACYL-COA DEHYDROGENASE-RELATED"/>
    <property type="match status" value="1"/>
</dbReference>
<dbReference type="InterPro" id="IPR046373">
    <property type="entry name" value="Acyl-CoA_Oxase/DH_mid-dom_sf"/>
</dbReference>
<evidence type="ECO:0000313" key="14">
    <source>
        <dbReference type="EMBL" id="TKV69125.1"/>
    </source>
</evidence>
<dbReference type="InterPro" id="IPR037069">
    <property type="entry name" value="AcylCoA_DH/ox_N_sf"/>
</dbReference>
<feature type="domain" description="Acyl-CoA dehydrogenase/oxidase C-terminal" evidence="10">
    <location>
        <begin position="284"/>
        <end position="449"/>
    </location>
</feature>
<proteinExistence type="inferred from homology"/>
<dbReference type="Pfam" id="PF02770">
    <property type="entry name" value="Acyl-CoA_dh_M"/>
    <property type="match status" value="1"/>
</dbReference>
<accession>A0A4V6CVH8</accession>
<dbReference type="Proteomes" id="UP000308488">
    <property type="component" value="Unassembled WGS sequence"/>
</dbReference>
<gene>
    <name evidence="14" type="ORF">FDP08_13995</name>
</gene>
<dbReference type="InterPro" id="IPR052166">
    <property type="entry name" value="Diverse_Acyl-CoA_DH"/>
</dbReference>
<evidence type="ECO:0000256" key="3">
    <source>
        <dbReference type="ARBA" id="ARBA00022630"/>
    </source>
</evidence>
<keyword evidence="4 9" id="KW-0274">FAD</keyword>
<evidence type="ECO:0000259" key="13">
    <source>
        <dbReference type="Pfam" id="PF12806"/>
    </source>
</evidence>
<dbReference type="Pfam" id="PF12806">
    <property type="entry name" value="Acyl-CoA_dh_C"/>
    <property type="match status" value="1"/>
</dbReference>
<evidence type="ECO:0000259" key="12">
    <source>
        <dbReference type="Pfam" id="PF02771"/>
    </source>
</evidence>
<evidence type="ECO:0000313" key="15">
    <source>
        <dbReference type="Proteomes" id="UP000308488"/>
    </source>
</evidence>
<evidence type="ECO:0000256" key="4">
    <source>
        <dbReference type="ARBA" id="ARBA00022827"/>
    </source>
</evidence>
<dbReference type="GO" id="GO:0050660">
    <property type="term" value="F:flavin adenine dinucleotide binding"/>
    <property type="evidence" value="ECO:0007669"/>
    <property type="project" value="InterPro"/>
</dbReference>
<reference evidence="14 15" key="1">
    <citation type="submission" date="2019-05" db="EMBL/GenBank/DDBJ databases">
        <title>Marinobacter panjinensis sp. nov., a moderately halophilic bacterium isolated from sea tidal flat environment.</title>
        <authorList>
            <person name="Yang W."/>
            <person name="An M."/>
            <person name="He W."/>
            <person name="Luo X."/>
            <person name="Zhu L."/>
            <person name="Chen G."/>
            <person name="Zhang Y."/>
            <person name="Wang Y."/>
        </authorList>
    </citation>
    <scope>NUCLEOTIDE SEQUENCE [LARGE SCALE GENOMIC DNA]</scope>
    <source>
        <strain evidence="14 15">PJ-16</strain>
    </source>
</reference>
<dbReference type="OrthoDB" id="9807883at2"/>
<dbReference type="EMBL" id="SZYH01000001">
    <property type="protein sequence ID" value="TKV69125.1"/>
    <property type="molecule type" value="Genomic_DNA"/>
</dbReference>
<dbReference type="GO" id="GO:0016627">
    <property type="term" value="F:oxidoreductase activity, acting on the CH-CH group of donors"/>
    <property type="evidence" value="ECO:0007669"/>
    <property type="project" value="InterPro"/>
</dbReference>
<dbReference type="InterPro" id="IPR025878">
    <property type="entry name" value="Acyl-CoA_dh-like_C_dom"/>
</dbReference>
<evidence type="ECO:0000256" key="1">
    <source>
        <dbReference type="ARBA" id="ARBA00001974"/>
    </source>
</evidence>
<dbReference type="InterPro" id="IPR036250">
    <property type="entry name" value="AcylCo_DH-like_C"/>
</dbReference>
<dbReference type="Gene3D" id="2.40.110.10">
    <property type="entry name" value="Butyryl-CoA Dehydrogenase, subunit A, domain 2"/>
    <property type="match status" value="1"/>
</dbReference>
<feature type="domain" description="Acyl-CoA oxidase/dehydrogenase middle" evidence="11">
    <location>
        <begin position="162"/>
        <end position="269"/>
    </location>
</feature>
<evidence type="ECO:0000256" key="6">
    <source>
        <dbReference type="ARBA" id="ARBA00058683"/>
    </source>
</evidence>
<dbReference type="Pfam" id="PF00441">
    <property type="entry name" value="Acyl-CoA_dh_1"/>
    <property type="match status" value="1"/>
</dbReference>
<dbReference type="SUPFAM" id="SSF47203">
    <property type="entry name" value="Acyl-CoA dehydrogenase C-terminal domain-like"/>
    <property type="match status" value="1"/>
</dbReference>
<organism evidence="14 15">
    <name type="scientific">Marinobacter panjinensis</name>
    <dbReference type="NCBI Taxonomy" id="2576384"/>
    <lineage>
        <taxon>Bacteria</taxon>
        <taxon>Pseudomonadati</taxon>
        <taxon>Pseudomonadota</taxon>
        <taxon>Gammaproteobacteria</taxon>
        <taxon>Pseudomonadales</taxon>
        <taxon>Marinobacteraceae</taxon>
        <taxon>Marinobacter</taxon>
    </lineage>
</organism>
<evidence type="ECO:0000259" key="10">
    <source>
        <dbReference type="Pfam" id="PF00441"/>
    </source>
</evidence>
<feature type="domain" description="Acetyl-CoA dehydrogenase-like C-terminal" evidence="13">
    <location>
        <begin position="469"/>
        <end position="595"/>
    </location>
</feature>
<evidence type="ECO:0000256" key="7">
    <source>
        <dbReference type="ARBA" id="ARBA00066694"/>
    </source>
</evidence>
<comment type="similarity">
    <text evidence="2 9">Belongs to the acyl-CoA dehydrogenase family.</text>
</comment>
<feature type="domain" description="Acyl-CoA dehydrogenase/oxidase N-terminal" evidence="12">
    <location>
        <begin position="41"/>
        <end position="156"/>
    </location>
</feature>
<comment type="catalytic activity">
    <reaction evidence="5">
        <text>3-(methylsulfanyl)propanoyl-CoA + oxidized [electron-transfer flavoprotein] + H(+) = 3-(methylsulfanyl)acryloyl-CoA + reduced [electron-transfer flavoprotein]</text>
        <dbReference type="Rhea" id="RHEA:52612"/>
        <dbReference type="Rhea" id="RHEA-COMP:10685"/>
        <dbReference type="Rhea" id="RHEA-COMP:10686"/>
        <dbReference type="ChEBI" id="CHEBI:15378"/>
        <dbReference type="ChEBI" id="CHEBI:57692"/>
        <dbReference type="ChEBI" id="CHEBI:58307"/>
        <dbReference type="ChEBI" id="CHEBI:82815"/>
        <dbReference type="ChEBI" id="CHEBI:84994"/>
        <dbReference type="EC" id="1.3.99.41"/>
    </reaction>
    <physiologicalReaction direction="left-to-right" evidence="5">
        <dbReference type="Rhea" id="RHEA:52613"/>
    </physiologicalReaction>
</comment>